<evidence type="ECO:0000313" key="2">
    <source>
        <dbReference type="EMBL" id="PWG04402.1"/>
    </source>
</evidence>
<proteinExistence type="predicted"/>
<dbReference type="Proteomes" id="UP000245670">
    <property type="component" value="Unassembled WGS sequence"/>
</dbReference>
<comment type="caution">
    <text evidence="2">The sequence shown here is derived from an EMBL/GenBank/DDBJ whole genome shotgun (WGS) entry which is preliminary data.</text>
</comment>
<organism evidence="2 3">
    <name type="scientific">Polaribacter aquimarinus</name>
    <dbReference type="NCBI Taxonomy" id="2100726"/>
    <lineage>
        <taxon>Bacteria</taxon>
        <taxon>Pseudomonadati</taxon>
        <taxon>Bacteroidota</taxon>
        <taxon>Flavobacteriia</taxon>
        <taxon>Flavobacteriales</taxon>
        <taxon>Flavobacteriaceae</taxon>
    </lineage>
</organism>
<protein>
    <recommendedName>
        <fullName evidence="1">Thoeris protein ThsB TIR-like domain-containing protein</fullName>
    </recommendedName>
</protein>
<evidence type="ECO:0000259" key="1">
    <source>
        <dbReference type="Pfam" id="PF08937"/>
    </source>
</evidence>
<keyword evidence="3" id="KW-1185">Reference proteome</keyword>
<sequence length="163" mass="18753">MSKSKSHNVFISHHGKDDDKVQALKHRLNDRGYTIRNYSVDSTKHKDGRRPSDAVIQRHLRRQITWAGTFICLIGKDTHTRKWVNYEIRKAYLQGKKIVGIFTHGNNNVELPEAFKKYGGPTMGWNSIDKLGEIMADKKFPVENPDGSQRTPIYTMAKVKCNK</sequence>
<accession>A0A2U2J7X6</accession>
<dbReference type="OrthoDB" id="9811746at2"/>
<dbReference type="AlphaFoldDB" id="A0A2U2J7X6"/>
<dbReference type="InterPro" id="IPR015032">
    <property type="entry name" value="ThsB__TIR-like_domain"/>
</dbReference>
<feature type="domain" description="Thoeris protein ThsB TIR-like" evidence="1">
    <location>
        <begin position="10"/>
        <end position="107"/>
    </location>
</feature>
<name>A0A2U2J7X6_9FLAO</name>
<dbReference type="Pfam" id="PF08937">
    <property type="entry name" value="ThsB_TIR"/>
    <property type="match status" value="1"/>
</dbReference>
<dbReference type="Gene3D" id="3.40.50.9200">
    <property type="entry name" value="Hypothetical protein MTH538"/>
    <property type="match status" value="1"/>
</dbReference>
<dbReference type="SUPFAM" id="SSF52206">
    <property type="entry name" value="Hypothetical protein MTH538"/>
    <property type="match status" value="1"/>
</dbReference>
<evidence type="ECO:0000313" key="3">
    <source>
        <dbReference type="Proteomes" id="UP000245670"/>
    </source>
</evidence>
<dbReference type="EMBL" id="QFFG01000006">
    <property type="protein sequence ID" value="PWG04402.1"/>
    <property type="molecule type" value="Genomic_DNA"/>
</dbReference>
<gene>
    <name evidence="2" type="ORF">DIS07_13440</name>
</gene>
<dbReference type="RefSeq" id="WP_109405772.1">
    <property type="nucleotide sequence ID" value="NZ_QFFG01000006.1"/>
</dbReference>
<reference evidence="2 3" key="1">
    <citation type="submission" date="2018-05" db="EMBL/GenBank/DDBJ databases">
        <title>Polaribacter aquimarinus sp. nov., isolated from sediment in a sediment of sea.</title>
        <authorList>
            <person name="Lu D."/>
        </authorList>
    </citation>
    <scope>NUCLEOTIDE SEQUENCE [LARGE SCALE GENOMIC DNA]</scope>
    <source>
        <strain evidence="2 3">ZY113</strain>
    </source>
</reference>
<dbReference type="InterPro" id="IPR036490">
    <property type="entry name" value="ThsB_TIR-like_sf"/>
</dbReference>